<gene>
    <name evidence="1" type="ORF">DRW41_06920</name>
</gene>
<dbReference type="OrthoDB" id="2965939at2"/>
<dbReference type="RefSeq" id="WP_115451238.1">
    <property type="nucleotide sequence ID" value="NZ_QNQT01000002.1"/>
</dbReference>
<reference evidence="1 2" key="1">
    <citation type="submission" date="2018-07" db="EMBL/GenBank/DDBJ databases">
        <title>Bacillus sp. YLB-04 draft genome sequence.</title>
        <authorList>
            <person name="Yu L."/>
            <person name="Tang X."/>
        </authorList>
    </citation>
    <scope>NUCLEOTIDE SEQUENCE [LARGE SCALE GENOMIC DNA]</scope>
    <source>
        <strain evidence="1 2">YLB-04</strain>
    </source>
</reference>
<accession>A0A3D8GU44</accession>
<sequence length="135" mass="15593">MEHLNGQNELLEELKENPPKIIGGYKKQGWAVKSLDKISNDPVEKEEDGTIMAKAVLESSDLSYYPAFLHLHPKKKGQILGVYFIAESKDQYDLIPFELAKEFIDKSDGELLPFRYRTIEKVEGDEFQKNWPEFS</sequence>
<evidence type="ECO:0000313" key="2">
    <source>
        <dbReference type="Proteomes" id="UP000257144"/>
    </source>
</evidence>
<dbReference type="Proteomes" id="UP000257144">
    <property type="component" value="Unassembled WGS sequence"/>
</dbReference>
<evidence type="ECO:0000313" key="1">
    <source>
        <dbReference type="EMBL" id="RDU37566.1"/>
    </source>
</evidence>
<dbReference type="AlphaFoldDB" id="A0A3D8GU44"/>
<keyword evidence="2" id="KW-1185">Reference proteome</keyword>
<dbReference type="EMBL" id="QNQT01000002">
    <property type="protein sequence ID" value="RDU37566.1"/>
    <property type="molecule type" value="Genomic_DNA"/>
</dbReference>
<proteinExistence type="predicted"/>
<comment type="caution">
    <text evidence="1">The sequence shown here is derived from an EMBL/GenBank/DDBJ whole genome shotgun (WGS) entry which is preliminary data.</text>
</comment>
<organism evidence="1 2">
    <name type="scientific">Neobacillus piezotolerans</name>
    <dbReference type="NCBI Taxonomy" id="2259171"/>
    <lineage>
        <taxon>Bacteria</taxon>
        <taxon>Bacillati</taxon>
        <taxon>Bacillota</taxon>
        <taxon>Bacilli</taxon>
        <taxon>Bacillales</taxon>
        <taxon>Bacillaceae</taxon>
        <taxon>Neobacillus</taxon>
    </lineage>
</organism>
<protein>
    <submittedName>
        <fullName evidence="1">Uncharacterized protein</fullName>
    </submittedName>
</protein>
<name>A0A3D8GU44_9BACI</name>